<keyword evidence="2" id="KW-1185">Reference proteome</keyword>
<proteinExistence type="predicted"/>
<evidence type="ECO:0000313" key="2">
    <source>
        <dbReference type="Proteomes" id="UP000823674"/>
    </source>
</evidence>
<comment type="caution">
    <text evidence="1">The sequence shown here is derived from an EMBL/GenBank/DDBJ whole genome shotgun (WGS) entry which is preliminary data.</text>
</comment>
<accession>A0ABQ7NHF8</accession>
<gene>
    <name evidence="1" type="primary">A02g504970.1_BraROA</name>
    <name evidence="1" type="ORF">IGI04_006641</name>
</gene>
<protein>
    <submittedName>
        <fullName evidence="1">Uncharacterized protein</fullName>
    </submittedName>
</protein>
<dbReference type="EMBL" id="JADBGQ010000002">
    <property type="protein sequence ID" value="KAG5410322.1"/>
    <property type="molecule type" value="Genomic_DNA"/>
</dbReference>
<evidence type="ECO:0000313" key="1">
    <source>
        <dbReference type="EMBL" id="KAG5410322.1"/>
    </source>
</evidence>
<reference evidence="1 2" key="1">
    <citation type="submission" date="2021-03" db="EMBL/GenBank/DDBJ databases">
        <authorList>
            <person name="King G.J."/>
            <person name="Bancroft I."/>
            <person name="Baten A."/>
            <person name="Bloomfield J."/>
            <person name="Borpatragohain P."/>
            <person name="He Z."/>
            <person name="Irish N."/>
            <person name="Irwin J."/>
            <person name="Liu K."/>
            <person name="Mauleon R.P."/>
            <person name="Moore J."/>
            <person name="Morris R."/>
            <person name="Ostergaard L."/>
            <person name="Wang B."/>
            <person name="Wells R."/>
        </authorList>
    </citation>
    <scope>NUCLEOTIDE SEQUENCE [LARGE SCALE GENOMIC DNA]</scope>
    <source>
        <strain evidence="1">R-o-18</strain>
        <tissue evidence="1">Leaf</tissue>
    </source>
</reference>
<sequence length="79" mass="9147">MLRPFIYTASKSPSVIREAIFSGDTYGEKLSPMAVAFTDEQTNSFMKLSVSSIKTQMGSLKIISHHPYFKWIYKQIFRY</sequence>
<name>A0ABQ7NHF8_BRACM</name>
<dbReference type="Proteomes" id="UP000823674">
    <property type="component" value="Chromosome A02"/>
</dbReference>
<organism evidence="1 2">
    <name type="scientific">Brassica rapa subsp. trilocularis</name>
    <dbReference type="NCBI Taxonomy" id="1813537"/>
    <lineage>
        <taxon>Eukaryota</taxon>
        <taxon>Viridiplantae</taxon>
        <taxon>Streptophyta</taxon>
        <taxon>Embryophyta</taxon>
        <taxon>Tracheophyta</taxon>
        <taxon>Spermatophyta</taxon>
        <taxon>Magnoliopsida</taxon>
        <taxon>eudicotyledons</taxon>
        <taxon>Gunneridae</taxon>
        <taxon>Pentapetalae</taxon>
        <taxon>rosids</taxon>
        <taxon>malvids</taxon>
        <taxon>Brassicales</taxon>
        <taxon>Brassicaceae</taxon>
        <taxon>Brassiceae</taxon>
        <taxon>Brassica</taxon>
    </lineage>
</organism>